<sequence length="173" mass="19509">MWLAPLLQLLWYRKITSGDILECICKEDSCTAVNGSVVSCFSVLACPDGLLSMAVGINKSRGDNFVSEIYPLGVRRDFALRGSLIEDLINLVLFFDENNSSASNPRELNIFVVRNNGSSNKCNENCNERKLQALREHVGYHDQDQLRLGYKDAGRTQNNSRGWIYWSYNHGIA</sequence>
<dbReference type="AlphaFoldDB" id="A0A6A5VC98"/>
<name>A0A6A5VC98_9PLEO</name>
<organism evidence="2 3">
    <name type="scientific">Bimuria novae-zelandiae CBS 107.79</name>
    <dbReference type="NCBI Taxonomy" id="1447943"/>
    <lineage>
        <taxon>Eukaryota</taxon>
        <taxon>Fungi</taxon>
        <taxon>Dikarya</taxon>
        <taxon>Ascomycota</taxon>
        <taxon>Pezizomycotina</taxon>
        <taxon>Dothideomycetes</taxon>
        <taxon>Pleosporomycetidae</taxon>
        <taxon>Pleosporales</taxon>
        <taxon>Massarineae</taxon>
        <taxon>Didymosphaeriaceae</taxon>
        <taxon>Bimuria</taxon>
    </lineage>
</organism>
<gene>
    <name evidence="2" type="ORF">BU23DRAFT_635475</name>
</gene>
<protein>
    <submittedName>
        <fullName evidence="2">Uncharacterized protein</fullName>
    </submittedName>
</protein>
<evidence type="ECO:0000313" key="2">
    <source>
        <dbReference type="EMBL" id="KAF1974721.1"/>
    </source>
</evidence>
<dbReference type="Proteomes" id="UP000800036">
    <property type="component" value="Unassembled WGS sequence"/>
</dbReference>
<evidence type="ECO:0000313" key="3">
    <source>
        <dbReference type="Proteomes" id="UP000800036"/>
    </source>
</evidence>
<evidence type="ECO:0000256" key="1">
    <source>
        <dbReference type="SAM" id="SignalP"/>
    </source>
</evidence>
<dbReference type="EMBL" id="ML976673">
    <property type="protein sequence ID" value="KAF1974721.1"/>
    <property type="molecule type" value="Genomic_DNA"/>
</dbReference>
<keyword evidence="3" id="KW-1185">Reference proteome</keyword>
<keyword evidence="1" id="KW-0732">Signal</keyword>
<feature type="signal peptide" evidence="1">
    <location>
        <begin position="1"/>
        <end position="18"/>
    </location>
</feature>
<feature type="chain" id="PRO_5025390579" evidence="1">
    <location>
        <begin position="19"/>
        <end position="173"/>
    </location>
</feature>
<accession>A0A6A5VC98</accession>
<reference evidence="2" key="1">
    <citation type="journal article" date="2020" name="Stud. Mycol.">
        <title>101 Dothideomycetes genomes: a test case for predicting lifestyles and emergence of pathogens.</title>
        <authorList>
            <person name="Haridas S."/>
            <person name="Albert R."/>
            <person name="Binder M."/>
            <person name="Bloem J."/>
            <person name="Labutti K."/>
            <person name="Salamov A."/>
            <person name="Andreopoulos B."/>
            <person name="Baker S."/>
            <person name="Barry K."/>
            <person name="Bills G."/>
            <person name="Bluhm B."/>
            <person name="Cannon C."/>
            <person name="Castanera R."/>
            <person name="Culley D."/>
            <person name="Daum C."/>
            <person name="Ezra D."/>
            <person name="Gonzalez J."/>
            <person name="Henrissat B."/>
            <person name="Kuo A."/>
            <person name="Liang C."/>
            <person name="Lipzen A."/>
            <person name="Lutzoni F."/>
            <person name="Magnuson J."/>
            <person name="Mondo S."/>
            <person name="Nolan M."/>
            <person name="Ohm R."/>
            <person name="Pangilinan J."/>
            <person name="Park H.-J."/>
            <person name="Ramirez L."/>
            <person name="Alfaro M."/>
            <person name="Sun H."/>
            <person name="Tritt A."/>
            <person name="Yoshinaga Y."/>
            <person name="Zwiers L.-H."/>
            <person name="Turgeon B."/>
            <person name="Goodwin S."/>
            <person name="Spatafora J."/>
            <person name="Crous P."/>
            <person name="Grigoriev I."/>
        </authorList>
    </citation>
    <scope>NUCLEOTIDE SEQUENCE</scope>
    <source>
        <strain evidence="2">CBS 107.79</strain>
    </source>
</reference>
<proteinExistence type="predicted"/>